<evidence type="ECO:0000313" key="3">
    <source>
        <dbReference type="Proteomes" id="UP001566132"/>
    </source>
</evidence>
<dbReference type="SUPFAM" id="SSF47565">
    <property type="entry name" value="Insect pheromone/odorant-binding proteins"/>
    <property type="match status" value="1"/>
</dbReference>
<dbReference type="Gene3D" id="1.10.238.20">
    <property type="entry name" value="Pheromone/general odorant binding protein domain"/>
    <property type="match status" value="1"/>
</dbReference>
<sequence length="177" mass="20239">MASVTLLLVFLVKLLIFQPAEGTCDRSSILLGAEEVCWSATVKISDRIQYTTKSVLNFAKEKLGLGSEEPFHPQQCDYYECIFKEMKMLNENGYPNYDKMIEWIDNNVIYNHAKIQYDKIRDCNAALTASIVSDKYFSGDLIPHNEDERLQTKCDVAMEFMKCIASNGTECVIFTYP</sequence>
<name>A0ABD1FGQ9_HYPHA</name>
<keyword evidence="3" id="KW-1185">Reference proteome</keyword>
<dbReference type="AlphaFoldDB" id="A0ABD1FGQ9"/>
<keyword evidence="1" id="KW-0732">Signal</keyword>
<comment type="caution">
    <text evidence="2">The sequence shown here is derived from an EMBL/GenBank/DDBJ whole genome shotgun (WGS) entry which is preliminary data.</text>
</comment>
<dbReference type="InterPro" id="IPR006170">
    <property type="entry name" value="PBP/GOBP"/>
</dbReference>
<evidence type="ECO:0000256" key="1">
    <source>
        <dbReference type="SAM" id="SignalP"/>
    </source>
</evidence>
<evidence type="ECO:0000313" key="2">
    <source>
        <dbReference type="EMBL" id="KAL1518237.1"/>
    </source>
</evidence>
<proteinExistence type="predicted"/>
<accession>A0ABD1FGQ9</accession>
<dbReference type="EMBL" id="JBDJPC010000001">
    <property type="protein sequence ID" value="KAL1518237.1"/>
    <property type="molecule type" value="Genomic_DNA"/>
</dbReference>
<organism evidence="2 3">
    <name type="scientific">Hypothenemus hampei</name>
    <name type="common">Coffee berry borer</name>
    <dbReference type="NCBI Taxonomy" id="57062"/>
    <lineage>
        <taxon>Eukaryota</taxon>
        <taxon>Metazoa</taxon>
        <taxon>Ecdysozoa</taxon>
        <taxon>Arthropoda</taxon>
        <taxon>Hexapoda</taxon>
        <taxon>Insecta</taxon>
        <taxon>Pterygota</taxon>
        <taxon>Neoptera</taxon>
        <taxon>Endopterygota</taxon>
        <taxon>Coleoptera</taxon>
        <taxon>Polyphaga</taxon>
        <taxon>Cucujiformia</taxon>
        <taxon>Curculionidae</taxon>
        <taxon>Scolytinae</taxon>
        <taxon>Hypothenemus</taxon>
    </lineage>
</organism>
<dbReference type="InterPro" id="IPR036728">
    <property type="entry name" value="PBP_GOBP_sf"/>
</dbReference>
<protein>
    <submittedName>
        <fullName evidence="2">Uncharacterized protein</fullName>
    </submittedName>
</protein>
<gene>
    <name evidence="2" type="ORF">ABEB36_001890</name>
</gene>
<feature type="signal peptide" evidence="1">
    <location>
        <begin position="1"/>
        <end position="22"/>
    </location>
</feature>
<dbReference type="Pfam" id="PF01395">
    <property type="entry name" value="PBP_GOBP"/>
    <property type="match status" value="1"/>
</dbReference>
<feature type="chain" id="PRO_5044835389" evidence="1">
    <location>
        <begin position="23"/>
        <end position="177"/>
    </location>
</feature>
<dbReference type="Proteomes" id="UP001566132">
    <property type="component" value="Unassembled WGS sequence"/>
</dbReference>
<reference evidence="2 3" key="1">
    <citation type="submission" date="2024-05" db="EMBL/GenBank/DDBJ databases">
        <title>Genetic variation in Jamaican populations of the coffee berry borer (Hypothenemus hampei).</title>
        <authorList>
            <person name="Errbii M."/>
            <person name="Myrie A."/>
        </authorList>
    </citation>
    <scope>NUCLEOTIDE SEQUENCE [LARGE SCALE GENOMIC DNA]</scope>
    <source>
        <strain evidence="2">JA-Hopewell-2020-01-JO</strain>
        <tissue evidence="2">Whole body</tissue>
    </source>
</reference>